<dbReference type="PROSITE" id="PS50222">
    <property type="entry name" value="EF_HAND_2"/>
    <property type="match status" value="1"/>
</dbReference>
<dbReference type="InterPro" id="IPR037278">
    <property type="entry name" value="ARFGAP/RecO"/>
</dbReference>
<dbReference type="SUPFAM" id="SSF57863">
    <property type="entry name" value="ArfGap/RecO-like zinc finger"/>
    <property type="match status" value="1"/>
</dbReference>
<feature type="domain" description="Miro" evidence="25">
    <location>
        <begin position="702"/>
        <end position="923"/>
    </location>
</feature>
<organism evidence="26 27">
    <name type="scientific">Menidia menidia</name>
    <name type="common">Atlantic silverside</name>
    <dbReference type="NCBI Taxonomy" id="238744"/>
    <lineage>
        <taxon>Eukaryota</taxon>
        <taxon>Metazoa</taxon>
        <taxon>Chordata</taxon>
        <taxon>Craniata</taxon>
        <taxon>Vertebrata</taxon>
        <taxon>Euteleostomi</taxon>
        <taxon>Actinopterygii</taxon>
        <taxon>Neopterygii</taxon>
        <taxon>Teleostei</taxon>
        <taxon>Neoteleostei</taxon>
        <taxon>Acanthomorphata</taxon>
        <taxon>Ovalentaria</taxon>
        <taxon>Atherinomorphae</taxon>
        <taxon>Atheriniformes</taxon>
        <taxon>Atherinopsidae</taxon>
        <taxon>Menidiinae</taxon>
        <taxon>Menidia</taxon>
    </lineage>
</organism>
<keyword evidence="27" id="KW-1185">Reference proteome</keyword>
<keyword evidence="6 21" id="KW-0812">Transmembrane</keyword>
<dbReference type="Pfam" id="PF01412">
    <property type="entry name" value="ArfGap"/>
    <property type="match status" value="1"/>
</dbReference>
<dbReference type="OrthoDB" id="10020961at2759"/>
<evidence type="ECO:0000256" key="17">
    <source>
        <dbReference type="ARBA" id="ARBA00023134"/>
    </source>
</evidence>
<dbReference type="SUPFAM" id="SSF47473">
    <property type="entry name" value="EF-hand"/>
    <property type="match status" value="1"/>
</dbReference>
<dbReference type="SUPFAM" id="SSF50729">
    <property type="entry name" value="PH domain-like"/>
    <property type="match status" value="2"/>
</dbReference>
<dbReference type="InterPro" id="IPR013567">
    <property type="entry name" value="EF_hand_assoc_2"/>
</dbReference>
<keyword evidence="18 21" id="KW-0472">Membrane</keyword>
<comment type="subcellular location">
    <subcellularLocation>
        <location evidence="2">Cytoplasm</location>
    </subcellularLocation>
    <subcellularLocation>
        <location evidence="1">Mitochondrion outer membrane</location>
        <topology evidence="1">Single-pass type IV membrane protein</topology>
    </subcellularLocation>
</comment>
<comment type="similarity">
    <text evidence="3">Belongs to the mitochondrial Rho GTPase family.</text>
</comment>
<dbReference type="InterPro" id="IPR011993">
    <property type="entry name" value="PH-like_dom_sf"/>
</dbReference>
<evidence type="ECO:0000256" key="19">
    <source>
        <dbReference type="ARBA" id="ARBA00049117"/>
    </source>
</evidence>
<keyword evidence="13" id="KW-0862">Zinc</keyword>
<evidence type="ECO:0000256" key="16">
    <source>
        <dbReference type="ARBA" id="ARBA00023128"/>
    </source>
</evidence>
<evidence type="ECO:0000256" key="13">
    <source>
        <dbReference type="ARBA" id="ARBA00022833"/>
    </source>
</evidence>
<protein>
    <submittedName>
        <fullName evidence="26">(Atlantic silverside) hypothetical protein</fullName>
    </submittedName>
</protein>
<keyword evidence="9" id="KW-0547">Nucleotide-binding</keyword>
<dbReference type="InterPro" id="IPR002048">
    <property type="entry name" value="EF_hand_dom"/>
</dbReference>
<dbReference type="GO" id="GO:1902936">
    <property type="term" value="F:phosphatidylinositol bisphosphate binding"/>
    <property type="evidence" value="ECO:0007669"/>
    <property type="project" value="InterPro"/>
</dbReference>
<gene>
    <name evidence="26" type="ORF">MMEN_LOCUS8731</name>
</gene>
<evidence type="ECO:0000256" key="21">
    <source>
        <dbReference type="SAM" id="Phobius"/>
    </source>
</evidence>
<evidence type="ECO:0000256" key="4">
    <source>
        <dbReference type="ARBA" id="ARBA00022468"/>
    </source>
</evidence>
<evidence type="ECO:0000256" key="1">
    <source>
        <dbReference type="ARBA" id="ARBA00004200"/>
    </source>
</evidence>
<dbReference type="SMART" id="SM00054">
    <property type="entry name" value="EFh"/>
    <property type="match status" value="2"/>
</dbReference>
<dbReference type="PROSITE" id="PS00018">
    <property type="entry name" value="EF_HAND_1"/>
    <property type="match status" value="1"/>
</dbReference>
<feature type="domain" description="PH" evidence="22">
    <location>
        <begin position="131"/>
        <end position="233"/>
    </location>
</feature>
<dbReference type="Gene3D" id="3.40.50.300">
    <property type="entry name" value="P-loop containing nucleotide triphosphate hydrolases"/>
    <property type="match status" value="1"/>
</dbReference>
<dbReference type="GO" id="GO:0005509">
    <property type="term" value="F:calcium ion binding"/>
    <property type="evidence" value="ECO:0007669"/>
    <property type="project" value="InterPro"/>
</dbReference>
<evidence type="ECO:0000256" key="15">
    <source>
        <dbReference type="ARBA" id="ARBA00022989"/>
    </source>
</evidence>
<dbReference type="InterPro" id="IPR011992">
    <property type="entry name" value="EF-hand-dom_pair"/>
</dbReference>
<evidence type="ECO:0000259" key="22">
    <source>
        <dbReference type="PROSITE" id="PS50003"/>
    </source>
</evidence>
<dbReference type="InterPro" id="IPR037849">
    <property type="entry name" value="PH1_ADAP"/>
</dbReference>
<dbReference type="Gene3D" id="1.10.220.150">
    <property type="entry name" value="Arf GTPase activating protein"/>
    <property type="match status" value="1"/>
</dbReference>
<dbReference type="EMBL" id="CAJRST010008890">
    <property type="protein sequence ID" value="CAG5897687.1"/>
    <property type="molecule type" value="Genomic_DNA"/>
</dbReference>
<evidence type="ECO:0000256" key="7">
    <source>
        <dbReference type="ARBA" id="ARBA00022723"/>
    </source>
</evidence>
<dbReference type="FunFam" id="1.10.220.150:FF:000011">
    <property type="entry name" value="Arf-GAP with dual PH domain-containing protein 1"/>
    <property type="match status" value="1"/>
</dbReference>
<dbReference type="GO" id="GO:0005096">
    <property type="term" value="F:GTPase activator activity"/>
    <property type="evidence" value="ECO:0007669"/>
    <property type="project" value="UniProtKB-KW"/>
</dbReference>
<dbReference type="FunFam" id="1.10.238.10:FF:000011">
    <property type="entry name" value="Mitochondrial Rho GTPase"/>
    <property type="match status" value="1"/>
</dbReference>
<evidence type="ECO:0000313" key="27">
    <source>
        <dbReference type="Proteomes" id="UP000677803"/>
    </source>
</evidence>
<keyword evidence="14" id="KW-0106">Calcium</keyword>
<dbReference type="InterPro" id="IPR013566">
    <property type="entry name" value="EF_hand_assoc_1"/>
</dbReference>
<dbReference type="GO" id="GO:0005525">
    <property type="term" value="F:GTP binding"/>
    <property type="evidence" value="ECO:0007669"/>
    <property type="project" value="UniProtKB-KW"/>
</dbReference>
<evidence type="ECO:0000256" key="2">
    <source>
        <dbReference type="ARBA" id="ARBA00004496"/>
    </source>
</evidence>
<feature type="domain" description="Arf-GAP" evidence="23">
    <location>
        <begin position="8"/>
        <end position="126"/>
    </location>
</feature>
<keyword evidence="16" id="KW-0496">Mitochondrion</keyword>
<dbReference type="AlphaFoldDB" id="A0A8S4AXV6"/>
<reference evidence="26" key="1">
    <citation type="submission" date="2021-05" db="EMBL/GenBank/DDBJ databases">
        <authorList>
            <person name="Tigano A."/>
        </authorList>
    </citation>
    <scope>NUCLEOTIDE SEQUENCE</scope>
</reference>
<evidence type="ECO:0000313" key="26">
    <source>
        <dbReference type="EMBL" id="CAG5897687.1"/>
    </source>
</evidence>
<name>A0A8S4AXV6_9TELE</name>
<dbReference type="InterPro" id="IPR020860">
    <property type="entry name" value="MIRO_dom"/>
</dbReference>
<keyword evidence="8" id="KW-0677">Repeat</keyword>
<dbReference type="PROSITE" id="PS50003">
    <property type="entry name" value="PH_DOMAIN"/>
    <property type="match status" value="2"/>
</dbReference>
<dbReference type="GO" id="GO:0005741">
    <property type="term" value="C:mitochondrial outer membrane"/>
    <property type="evidence" value="ECO:0007669"/>
    <property type="project" value="UniProtKB-SubCell"/>
</dbReference>
<keyword evidence="15 21" id="KW-1133">Transmembrane helix</keyword>
<dbReference type="InterPro" id="IPR001849">
    <property type="entry name" value="PH_domain"/>
</dbReference>
<dbReference type="CDD" id="cd01892">
    <property type="entry name" value="Miro2"/>
    <property type="match status" value="1"/>
</dbReference>
<dbReference type="FunFam" id="1.10.238.10:FF:000021">
    <property type="entry name" value="Mitochondrial Rho GTPase"/>
    <property type="match status" value="1"/>
</dbReference>
<keyword evidence="4" id="KW-0343">GTPase activation</keyword>
<evidence type="ECO:0000256" key="6">
    <source>
        <dbReference type="ARBA" id="ARBA00022692"/>
    </source>
</evidence>
<dbReference type="Pfam" id="PF00169">
    <property type="entry name" value="PH"/>
    <property type="match status" value="2"/>
</dbReference>
<evidence type="ECO:0000256" key="18">
    <source>
        <dbReference type="ARBA" id="ARBA00023136"/>
    </source>
</evidence>
<dbReference type="SUPFAM" id="SSF52540">
    <property type="entry name" value="P-loop containing nucleoside triphosphate hydrolases"/>
    <property type="match status" value="2"/>
</dbReference>
<feature type="domain" description="EF-hand" evidence="24">
    <location>
        <begin position="590"/>
        <end position="625"/>
    </location>
</feature>
<evidence type="ECO:0000256" key="11">
    <source>
        <dbReference type="ARBA" id="ARBA00022787"/>
    </source>
</evidence>
<keyword evidence="5" id="KW-0963">Cytoplasm</keyword>
<dbReference type="InterPro" id="IPR018247">
    <property type="entry name" value="EF_Hand_1_Ca_BS"/>
</dbReference>
<dbReference type="Pfam" id="PF08355">
    <property type="entry name" value="EF_assoc_1"/>
    <property type="match status" value="1"/>
</dbReference>
<dbReference type="SMART" id="SM00233">
    <property type="entry name" value="PH"/>
    <property type="match status" value="2"/>
</dbReference>
<dbReference type="PROSITE" id="PS51423">
    <property type="entry name" value="MIRO"/>
    <property type="match status" value="1"/>
</dbReference>
<evidence type="ECO:0000256" key="3">
    <source>
        <dbReference type="ARBA" id="ARBA00007981"/>
    </source>
</evidence>
<dbReference type="CDD" id="cd01251">
    <property type="entry name" value="PH2_ADAP"/>
    <property type="match status" value="1"/>
</dbReference>
<evidence type="ECO:0000256" key="8">
    <source>
        <dbReference type="ARBA" id="ARBA00022737"/>
    </source>
</evidence>
<feature type="domain" description="PH" evidence="22">
    <location>
        <begin position="255"/>
        <end position="361"/>
    </location>
</feature>
<feature type="transmembrane region" description="Helical" evidence="21">
    <location>
        <begin position="1013"/>
        <end position="1035"/>
    </location>
</feature>
<accession>A0A8S4AXV6</accession>
<evidence type="ECO:0000259" key="25">
    <source>
        <dbReference type="PROSITE" id="PS51423"/>
    </source>
</evidence>
<proteinExistence type="inferred from homology"/>
<evidence type="ECO:0000256" key="14">
    <source>
        <dbReference type="ARBA" id="ARBA00022837"/>
    </source>
</evidence>
<dbReference type="CDD" id="cd13252">
    <property type="entry name" value="PH1_ADAP"/>
    <property type="match status" value="1"/>
</dbReference>
<dbReference type="GO" id="GO:0007507">
    <property type="term" value="P:heart development"/>
    <property type="evidence" value="ECO:0007669"/>
    <property type="project" value="TreeGrafter"/>
</dbReference>
<dbReference type="SMART" id="SM00105">
    <property type="entry name" value="ArfGap"/>
    <property type="match status" value="1"/>
</dbReference>
<dbReference type="InterPro" id="IPR052589">
    <property type="entry name" value="Arf-GAP_dual-PH_domain"/>
</dbReference>
<keyword evidence="12" id="KW-0378">Hydrolase</keyword>
<dbReference type="FunFam" id="2.30.29.30:FF:000080">
    <property type="entry name" value="Arf-GAP with dual PH domain-containing protein 1"/>
    <property type="match status" value="1"/>
</dbReference>
<keyword evidence="17" id="KW-0342">GTP-binding</keyword>
<evidence type="ECO:0000256" key="5">
    <source>
        <dbReference type="ARBA" id="ARBA00022490"/>
    </source>
</evidence>
<dbReference type="Pfam" id="PF08356">
    <property type="entry name" value="EF_assoc_2"/>
    <property type="match status" value="1"/>
</dbReference>
<dbReference type="FunFam" id="2.30.29.30:FF:000099">
    <property type="entry name" value="Arf-GAP with dual PH domain-containing protein 1"/>
    <property type="match status" value="1"/>
</dbReference>
<dbReference type="InterPro" id="IPR038508">
    <property type="entry name" value="ArfGAP_dom_sf"/>
</dbReference>
<dbReference type="PRINTS" id="PR00405">
    <property type="entry name" value="REVINTRACTNG"/>
</dbReference>
<dbReference type="GO" id="GO:0005886">
    <property type="term" value="C:plasma membrane"/>
    <property type="evidence" value="ECO:0007669"/>
    <property type="project" value="TreeGrafter"/>
</dbReference>
<keyword evidence="10 20" id="KW-0863">Zinc-finger</keyword>
<comment type="caution">
    <text evidence="26">The sequence shown here is derived from an EMBL/GenBank/DDBJ whole genome shotgun (WGS) entry which is preliminary data.</text>
</comment>
<evidence type="ECO:0000256" key="20">
    <source>
        <dbReference type="PROSITE-ProRule" id="PRU00288"/>
    </source>
</evidence>
<dbReference type="Proteomes" id="UP000677803">
    <property type="component" value="Unassembled WGS sequence"/>
</dbReference>
<dbReference type="Gene3D" id="1.10.238.10">
    <property type="entry name" value="EF-hand"/>
    <property type="match status" value="2"/>
</dbReference>
<dbReference type="Gene3D" id="2.30.29.30">
    <property type="entry name" value="Pleckstrin-homology domain (PH domain)/Phosphotyrosine-binding domain (PTB)"/>
    <property type="match status" value="2"/>
</dbReference>
<keyword evidence="11" id="KW-1000">Mitochondrion outer membrane</keyword>
<dbReference type="InterPro" id="IPR027417">
    <property type="entry name" value="P-loop_NTPase"/>
</dbReference>
<evidence type="ECO:0000256" key="9">
    <source>
        <dbReference type="ARBA" id="ARBA00022741"/>
    </source>
</evidence>
<sequence>MSNRERNKKILLELAKQADNSRCADCGAADPDWASYKLGVFVCLNCSGIHRSLSSRVKSIRLDFWEDELVQFMKSNGNASVRAVYEKSVPPYYYRPQQNDCSILREQWIRAKYERMEFTGETKYPPLSYTTGFYEGMLWKKGKDNSQFLKRKFVLSEREFTLTYYNKEDESKGPKAVISIKDLNATFQPQKIGHPHGLQITYQDEDHTRNLYVYHESSEEIVTWYNAIRAARYAYLKTAYPTGSDEELIPKITRNYLKEGYMEKTGPLQKEPFKKRWFILDSESRKLFYFKDQLDAEELGVIFIGPESNGYSARECVPGHARGNKWRFGVTVETPERQFVFMCEKEREQKEWLDALRKVLSKVMSPQDYAAKVGKTSLIMSLVSEEFPDEVPLRAEEITIPADVTPERVPTHIVDYSEAEQSDEQLYQEISKCSAKNLKNISELFYYAQKAVLHPTGPLYCPEEKELKLSCIKALTRIFKVSDLDNDGILNDNELNFFQRTCFNTPLAPQALEDVKNVVRRNMSDGVKDNGLTLKGFLFLHTLFIQRGRHETTWTVLRRFGYDDDLELTQEYLFPLLKIPPDCTTELNHNAYLFLQSVFDKHDKDRDCALSPEEVKDLFKVFPYMPWGPDVNNTVCTNDKGWITYQGYLSQWTLTTYLDVQRSLEYLGYLGYSIIYEQESQAAAITVTRNKRIDLQKKQTQRSVFRCNVLGARDSGKSGFLQAFLGKNLQQQRRIRDDHKSFYAISTTYVYGQEKYLLCITASALADNPSICMHCLPFLVPVLSTHQKLHEVMPDFDLLTEADLICDVVCLVYDVNDPRSFEYCAKVYKVCERQAASHQRPECELTLVTLNACVLQKYFIDSKTPCVVISAKSDLHEVRQHYSLTPHDFCRKHKLHPPQPFTCNSAEAPSKDLYTRLTTMAMYPHVRLRCMCSCNRCTYCLCQNLLKSELLRSLKAQLRRVVYNRFIQEDFSLWQRASAVSHLEESIYMEASDEQPMSPQRHMAQADLKNSTFWLRASLGATVFAVLGFAMYRALLKQR</sequence>
<evidence type="ECO:0000256" key="12">
    <source>
        <dbReference type="ARBA" id="ARBA00022801"/>
    </source>
</evidence>
<dbReference type="PANTHER" id="PTHR46021:SF6">
    <property type="entry name" value="ARF-GAP WITH DUAL PH DOMAIN-CONTAINING PROTEIN 2"/>
    <property type="match status" value="1"/>
</dbReference>
<evidence type="ECO:0000259" key="23">
    <source>
        <dbReference type="PROSITE" id="PS50115"/>
    </source>
</evidence>
<evidence type="ECO:0000259" key="24">
    <source>
        <dbReference type="PROSITE" id="PS50222"/>
    </source>
</evidence>
<dbReference type="PROSITE" id="PS50115">
    <property type="entry name" value="ARFGAP"/>
    <property type="match status" value="1"/>
</dbReference>
<dbReference type="PANTHER" id="PTHR46021">
    <property type="entry name" value="ARF-GAP WITH DUAL PH DOMAIN-CONTAINING PROTEIN 1-LIKE PROTEIN"/>
    <property type="match status" value="1"/>
</dbReference>
<dbReference type="GO" id="GO:0005547">
    <property type="term" value="F:phosphatidylinositol-3,4,5-trisphosphate binding"/>
    <property type="evidence" value="ECO:0007669"/>
    <property type="project" value="TreeGrafter"/>
</dbReference>
<dbReference type="InterPro" id="IPR001164">
    <property type="entry name" value="ArfGAP_dom"/>
</dbReference>
<dbReference type="InterPro" id="IPR037851">
    <property type="entry name" value="PH2_ADAP"/>
</dbReference>
<evidence type="ECO:0000256" key="10">
    <source>
        <dbReference type="ARBA" id="ARBA00022771"/>
    </source>
</evidence>
<keyword evidence="7" id="KW-0479">Metal-binding</keyword>
<dbReference type="GO" id="GO:0003924">
    <property type="term" value="F:GTPase activity"/>
    <property type="evidence" value="ECO:0007669"/>
    <property type="project" value="InterPro"/>
</dbReference>
<comment type="catalytic activity">
    <reaction evidence="19">
        <text>GTP + H2O = GDP + phosphate + H(+)</text>
        <dbReference type="Rhea" id="RHEA:19669"/>
        <dbReference type="ChEBI" id="CHEBI:15377"/>
        <dbReference type="ChEBI" id="CHEBI:15378"/>
        <dbReference type="ChEBI" id="CHEBI:37565"/>
        <dbReference type="ChEBI" id="CHEBI:43474"/>
        <dbReference type="ChEBI" id="CHEBI:58189"/>
    </reaction>
    <physiologicalReaction direction="left-to-right" evidence="19">
        <dbReference type="Rhea" id="RHEA:19670"/>
    </physiologicalReaction>
</comment>
<dbReference type="GO" id="GO:0008270">
    <property type="term" value="F:zinc ion binding"/>
    <property type="evidence" value="ECO:0007669"/>
    <property type="project" value="UniProtKB-KW"/>
</dbReference>